<organism evidence="1">
    <name type="scientific">gut metagenome</name>
    <dbReference type="NCBI Taxonomy" id="749906"/>
    <lineage>
        <taxon>unclassified sequences</taxon>
        <taxon>metagenomes</taxon>
        <taxon>organismal metagenomes</taxon>
    </lineage>
</organism>
<reference evidence="1" key="1">
    <citation type="journal article" date="2012" name="PLoS ONE">
        <title>Gene sets for utilization of primary and secondary nutrition supplies in the distal gut of endangered iberian lynx.</title>
        <authorList>
            <person name="Alcaide M."/>
            <person name="Messina E."/>
            <person name="Richter M."/>
            <person name="Bargiela R."/>
            <person name="Peplies J."/>
            <person name="Huws S.A."/>
            <person name="Newbold C.J."/>
            <person name="Golyshin P.N."/>
            <person name="Simon M.A."/>
            <person name="Lopez G."/>
            <person name="Yakimov M.M."/>
            <person name="Ferrer M."/>
        </authorList>
    </citation>
    <scope>NUCLEOTIDE SEQUENCE</scope>
</reference>
<proteinExistence type="predicted"/>
<accession>J9G8Y5</accession>
<evidence type="ECO:0000313" key="1">
    <source>
        <dbReference type="EMBL" id="EJW98227.1"/>
    </source>
</evidence>
<gene>
    <name evidence="1" type="ORF">EVA_13665</name>
</gene>
<sequence length="103" mass="11447">MSSPSLKRTIVSFSIFISLSIAALPMVFQNTQLAVKAAIPPFNTLSTQLDGKHIKQLLRHWIGCKGSYHTQTLDSCFQVRTAKGIKGFHFIPVHLHCVSLLKV</sequence>
<protein>
    <submittedName>
        <fullName evidence="1">Membrane or secreted protein</fullName>
    </submittedName>
</protein>
<dbReference type="EMBL" id="AMCI01004367">
    <property type="protein sequence ID" value="EJW98227.1"/>
    <property type="molecule type" value="Genomic_DNA"/>
</dbReference>
<dbReference type="AlphaFoldDB" id="J9G8Y5"/>
<name>J9G8Y5_9ZZZZ</name>
<comment type="caution">
    <text evidence="1">The sequence shown here is derived from an EMBL/GenBank/DDBJ whole genome shotgun (WGS) entry which is preliminary data.</text>
</comment>